<feature type="region of interest" description="Disordered" evidence="1">
    <location>
        <begin position="26"/>
        <end position="50"/>
    </location>
</feature>
<reference evidence="2 3" key="1">
    <citation type="submission" date="2019-08" db="EMBL/GenBank/DDBJ databases">
        <title>Whole genome of Aphis craccivora.</title>
        <authorList>
            <person name="Voronova N.V."/>
            <person name="Shulinski R.S."/>
            <person name="Bandarenka Y.V."/>
            <person name="Zhorov D.G."/>
            <person name="Warner D."/>
        </authorList>
    </citation>
    <scope>NUCLEOTIDE SEQUENCE [LARGE SCALE GENOMIC DNA]</scope>
    <source>
        <strain evidence="2">180601</strain>
        <tissue evidence="2">Whole Body</tissue>
    </source>
</reference>
<gene>
    <name evidence="2" type="ORF">FWK35_00028846</name>
</gene>
<feature type="region of interest" description="Disordered" evidence="1">
    <location>
        <begin position="79"/>
        <end position="109"/>
    </location>
</feature>
<dbReference type="AlphaFoldDB" id="A0A6G0YN27"/>
<keyword evidence="3" id="KW-1185">Reference proteome</keyword>
<protein>
    <submittedName>
        <fullName evidence="2">Uncharacterized protein</fullName>
    </submittedName>
</protein>
<evidence type="ECO:0000313" key="2">
    <source>
        <dbReference type="EMBL" id="KAF0758791.1"/>
    </source>
</evidence>
<comment type="caution">
    <text evidence="2">The sequence shown here is derived from an EMBL/GenBank/DDBJ whole genome shotgun (WGS) entry which is preliminary data.</text>
</comment>
<evidence type="ECO:0000256" key="1">
    <source>
        <dbReference type="SAM" id="MobiDB-lite"/>
    </source>
</evidence>
<dbReference type="Proteomes" id="UP000478052">
    <property type="component" value="Unassembled WGS sequence"/>
</dbReference>
<accession>A0A6G0YN27</accession>
<proteinExistence type="predicted"/>
<evidence type="ECO:0000313" key="3">
    <source>
        <dbReference type="Proteomes" id="UP000478052"/>
    </source>
</evidence>
<dbReference type="EMBL" id="VUJU01003199">
    <property type="protein sequence ID" value="KAF0758791.1"/>
    <property type="molecule type" value="Genomic_DNA"/>
</dbReference>
<name>A0A6G0YN27_APHCR</name>
<sequence length="340" mass="38127">MNPTRYYYIGVHINFVRRNGLRVTPSSYHSPATAKVRSPSAESRERSMTGQRPFTIFSRAATAIVARETAAAAAARTMTRKHTSAAEEWKGTTRRCRTSEPACARTENAPGHSVRNRVVLTESGIENESCACVLADGSNNNSRAAHLFGRGGTSSAGGRRGARPRRVFDFTRRDVSHSRIYPLHQQANRLGRQPVAPFSQQPPPSPKIANIYVRLLGVFRASLSPTKYYYRFDRRNAEIIGMNALKDTLTTQTNTQFVSVGDLTIEKPYLILKMVNRDTHYGRAIICILEGDRGCRLETYLPKSIQLEDGEILEFNARTNKNLKLVYKGRRGRAFNIAFE</sequence>
<organism evidence="2 3">
    <name type="scientific">Aphis craccivora</name>
    <name type="common">Cowpea aphid</name>
    <dbReference type="NCBI Taxonomy" id="307492"/>
    <lineage>
        <taxon>Eukaryota</taxon>
        <taxon>Metazoa</taxon>
        <taxon>Ecdysozoa</taxon>
        <taxon>Arthropoda</taxon>
        <taxon>Hexapoda</taxon>
        <taxon>Insecta</taxon>
        <taxon>Pterygota</taxon>
        <taxon>Neoptera</taxon>
        <taxon>Paraneoptera</taxon>
        <taxon>Hemiptera</taxon>
        <taxon>Sternorrhyncha</taxon>
        <taxon>Aphidomorpha</taxon>
        <taxon>Aphidoidea</taxon>
        <taxon>Aphididae</taxon>
        <taxon>Aphidini</taxon>
        <taxon>Aphis</taxon>
        <taxon>Aphis</taxon>
    </lineage>
</organism>